<protein>
    <submittedName>
        <fullName evidence="2">Uncharacterized protein</fullName>
    </submittedName>
</protein>
<gene>
    <name evidence="2" type="ORF">B5J99_02430</name>
</gene>
<accession>A0ABM6M3K2</accession>
<keyword evidence="1" id="KW-1133">Transmembrane helix</keyword>
<evidence type="ECO:0000313" key="3">
    <source>
        <dbReference type="Proteomes" id="UP000258016"/>
    </source>
</evidence>
<dbReference type="Proteomes" id="UP000258016">
    <property type="component" value="Chromosome"/>
</dbReference>
<keyword evidence="1" id="KW-0812">Transmembrane</keyword>
<name>A0ABM6M3K2_9SPHN</name>
<proteinExistence type="predicted"/>
<organism evidence="2 3">
    <name type="scientific">Blastomonas fulva</name>
    <dbReference type="NCBI Taxonomy" id="1550728"/>
    <lineage>
        <taxon>Bacteria</taxon>
        <taxon>Pseudomonadati</taxon>
        <taxon>Pseudomonadota</taxon>
        <taxon>Alphaproteobacteria</taxon>
        <taxon>Sphingomonadales</taxon>
        <taxon>Sphingomonadaceae</taxon>
        <taxon>Blastomonas</taxon>
    </lineage>
</organism>
<keyword evidence="3" id="KW-1185">Reference proteome</keyword>
<reference evidence="2 3" key="1">
    <citation type="submission" date="2017-03" db="EMBL/GenBank/DDBJ databases">
        <title>Complete genome sequence of Blastomonas fulva degrading microcsystin LR.</title>
        <authorList>
            <person name="Lee H.-g."/>
            <person name="Jin L."/>
            <person name="oh H.-M."/>
        </authorList>
    </citation>
    <scope>NUCLEOTIDE SEQUENCE [LARGE SCALE GENOMIC DNA]</scope>
    <source>
        <strain evidence="2 3">T2</strain>
    </source>
</reference>
<feature type="transmembrane region" description="Helical" evidence="1">
    <location>
        <begin position="31"/>
        <end position="51"/>
    </location>
</feature>
<sequence>MAGPLALIAAVVTMASMPLWLPGGAAGIDNLIWPILLFPALWAVYFLYALIEARPLRGTGVITAIILANAALIYSRF</sequence>
<keyword evidence="1" id="KW-0472">Membrane</keyword>
<evidence type="ECO:0000256" key="1">
    <source>
        <dbReference type="SAM" id="Phobius"/>
    </source>
</evidence>
<evidence type="ECO:0000313" key="2">
    <source>
        <dbReference type="EMBL" id="ASR50462.1"/>
    </source>
</evidence>
<dbReference type="EMBL" id="CP020083">
    <property type="protein sequence ID" value="ASR50462.1"/>
    <property type="molecule type" value="Genomic_DNA"/>
</dbReference>
<feature type="transmembrane region" description="Helical" evidence="1">
    <location>
        <begin position="58"/>
        <end position="75"/>
    </location>
</feature>